<dbReference type="OrthoDB" id="2084669at2"/>
<dbReference type="Gene3D" id="2.40.320.10">
    <property type="entry name" value="Hypothetical Protein Pfu-838710-001"/>
    <property type="match status" value="1"/>
</dbReference>
<dbReference type="SUPFAM" id="SSF55154">
    <property type="entry name" value="CYTH-like phosphatases"/>
    <property type="match status" value="1"/>
</dbReference>
<dbReference type="RefSeq" id="WP_103201494.1">
    <property type="nucleotide sequence ID" value="NZ_CVTD020000005.1"/>
</dbReference>
<keyword evidence="3" id="KW-1185">Reference proteome</keyword>
<sequence length="184" mass="21674">MIEKELKILLTKEQFDCLVKQFEWDQIRTQVNYYYTDNNYIKNSGITIRVRECNNTIALQLKVPVSEQGAIHMKQEIETFINEIPQKIDGDFLSKLCSVSLPDVSLAGFMVTERYIYKWSNDIEICLDKNKYLDVEDYEIEIEYKGNIDESIFDFLNKNNIEIKDDVKGKCGRFFSHLLKGEEQ</sequence>
<dbReference type="SMART" id="SM01118">
    <property type="entry name" value="CYTH"/>
    <property type="match status" value="1"/>
</dbReference>
<evidence type="ECO:0000313" key="3">
    <source>
        <dbReference type="Proteomes" id="UP000236497"/>
    </source>
</evidence>
<dbReference type="AlphaFoldDB" id="A0A0H5SE41"/>
<protein>
    <recommendedName>
        <fullName evidence="1">CYTH domain-containing protein</fullName>
    </recommendedName>
</protein>
<accession>A0A0H5SE41</accession>
<dbReference type="Pfam" id="PF01928">
    <property type="entry name" value="CYTH"/>
    <property type="match status" value="1"/>
</dbReference>
<reference evidence="2 3" key="1">
    <citation type="submission" date="2015-06" db="EMBL/GenBank/DDBJ databases">
        <authorList>
            <person name="Wibberg Daniel"/>
        </authorList>
    </citation>
    <scope>NUCLEOTIDE SEQUENCE [LARGE SCALE GENOMIC DNA]</scope>
    <source>
        <strain evidence="2 3">T3/55T</strain>
    </source>
</reference>
<dbReference type="PROSITE" id="PS51707">
    <property type="entry name" value="CYTH"/>
    <property type="match status" value="1"/>
</dbReference>
<feature type="domain" description="CYTH" evidence="1">
    <location>
        <begin position="1"/>
        <end position="181"/>
    </location>
</feature>
<name>A0A0H5SE41_HERHM</name>
<evidence type="ECO:0000313" key="2">
    <source>
        <dbReference type="EMBL" id="CRZ33305.1"/>
    </source>
</evidence>
<organism evidence="2 3">
    <name type="scientific">Herbinix hemicellulosilytica</name>
    <dbReference type="NCBI Taxonomy" id="1564487"/>
    <lineage>
        <taxon>Bacteria</taxon>
        <taxon>Bacillati</taxon>
        <taxon>Bacillota</taxon>
        <taxon>Clostridia</taxon>
        <taxon>Lachnospirales</taxon>
        <taxon>Lachnospiraceae</taxon>
        <taxon>Herbinix</taxon>
    </lineage>
</organism>
<proteinExistence type="predicted"/>
<dbReference type="InterPro" id="IPR023577">
    <property type="entry name" value="CYTH_domain"/>
</dbReference>
<dbReference type="Proteomes" id="UP000236497">
    <property type="component" value="Unassembled WGS sequence"/>
</dbReference>
<evidence type="ECO:0000259" key="1">
    <source>
        <dbReference type="PROSITE" id="PS51707"/>
    </source>
</evidence>
<dbReference type="EMBL" id="CVTD020000005">
    <property type="protein sequence ID" value="CRZ33305.1"/>
    <property type="molecule type" value="Genomic_DNA"/>
</dbReference>
<gene>
    <name evidence="2" type="ORF">HHT355_0090</name>
</gene>
<dbReference type="InterPro" id="IPR033469">
    <property type="entry name" value="CYTH-like_dom_sf"/>
</dbReference>